<comment type="caution">
    <text evidence="3">The sequence shown here is derived from an EMBL/GenBank/DDBJ whole genome shotgun (WGS) entry which is preliminary data.</text>
</comment>
<proteinExistence type="predicted"/>
<evidence type="ECO:0000313" key="3">
    <source>
        <dbReference type="EMBL" id="TGY87530.1"/>
    </source>
</evidence>
<keyword evidence="3" id="KW-0969">Cilium</keyword>
<protein>
    <submittedName>
        <fullName evidence="3">Flagellar hook-length control protein FliK</fullName>
    </submittedName>
</protein>
<feature type="compositionally biased region" description="Low complexity" evidence="1">
    <location>
        <begin position="165"/>
        <end position="189"/>
    </location>
</feature>
<dbReference type="Pfam" id="PF02120">
    <property type="entry name" value="Flg_hook"/>
    <property type="match status" value="1"/>
</dbReference>
<feature type="compositionally biased region" description="Low complexity" evidence="1">
    <location>
        <begin position="134"/>
        <end position="155"/>
    </location>
</feature>
<dbReference type="Proteomes" id="UP000308054">
    <property type="component" value="Unassembled WGS sequence"/>
</dbReference>
<evidence type="ECO:0000256" key="1">
    <source>
        <dbReference type="SAM" id="MobiDB-lite"/>
    </source>
</evidence>
<feature type="compositionally biased region" description="Low complexity" evidence="1">
    <location>
        <begin position="69"/>
        <end position="81"/>
    </location>
</feature>
<feature type="compositionally biased region" description="Low complexity" evidence="1">
    <location>
        <begin position="103"/>
        <end position="114"/>
    </location>
</feature>
<evidence type="ECO:0000313" key="4">
    <source>
        <dbReference type="Proteomes" id="UP000308054"/>
    </source>
</evidence>
<dbReference type="InterPro" id="IPR038610">
    <property type="entry name" value="FliK-like_C_sf"/>
</dbReference>
<dbReference type="CDD" id="cd17470">
    <property type="entry name" value="T3SS_Flik_C"/>
    <property type="match status" value="1"/>
</dbReference>
<feature type="region of interest" description="Disordered" evidence="1">
    <location>
        <begin position="52"/>
        <end position="425"/>
    </location>
</feature>
<keyword evidence="3" id="KW-0282">Flagellum</keyword>
<feature type="domain" description="Flagellar hook-length control protein-like C-terminal" evidence="2">
    <location>
        <begin position="469"/>
        <end position="545"/>
    </location>
</feature>
<gene>
    <name evidence="3" type="ORF">E5163_13925</name>
</gene>
<keyword evidence="4" id="KW-1185">Reference proteome</keyword>
<accession>A0A4S2GWL8</accession>
<organism evidence="3 4">
    <name type="scientific">Marinicauda algicola</name>
    <dbReference type="NCBI Taxonomy" id="2029849"/>
    <lineage>
        <taxon>Bacteria</taxon>
        <taxon>Pseudomonadati</taxon>
        <taxon>Pseudomonadota</taxon>
        <taxon>Alphaproteobacteria</taxon>
        <taxon>Maricaulales</taxon>
        <taxon>Maricaulaceae</taxon>
        <taxon>Marinicauda</taxon>
    </lineage>
</organism>
<feature type="compositionally biased region" description="Low complexity" evidence="1">
    <location>
        <begin position="196"/>
        <end position="258"/>
    </location>
</feature>
<feature type="compositionally biased region" description="Basic and acidic residues" evidence="1">
    <location>
        <begin position="353"/>
        <end position="371"/>
    </location>
</feature>
<feature type="compositionally biased region" description="Low complexity" evidence="1">
    <location>
        <begin position="301"/>
        <end position="344"/>
    </location>
</feature>
<dbReference type="InterPro" id="IPR021136">
    <property type="entry name" value="Flagellar_hook_control-like_C"/>
</dbReference>
<reference evidence="3 4" key="1">
    <citation type="journal article" date="2017" name="Int. J. Syst. Evol. Microbiol.">
        <title>Marinicauda algicola sp. nov., isolated from a marine red alga Rhodosorus marinus.</title>
        <authorList>
            <person name="Jeong S.E."/>
            <person name="Jeon S.H."/>
            <person name="Chun B.H."/>
            <person name="Kim D.W."/>
            <person name="Jeon C.O."/>
        </authorList>
    </citation>
    <scope>NUCLEOTIDE SEQUENCE [LARGE SCALE GENOMIC DNA]</scope>
    <source>
        <strain evidence="3 4">JCM 31718</strain>
    </source>
</reference>
<dbReference type="Gene3D" id="3.30.750.140">
    <property type="match status" value="1"/>
</dbReference>
<name>A0A4S2GWL8_9PROT</name>
<sequence length="604" mass="59068">MGIDERFMSLLTTFLAFAGAQPAMDAQRAAKDAPSAGDAFAGLLAGEAAQPVPAASAPGGAEGKGAPVGGMAAPQARGPAGVAPPPVEQGELVEEGVPPAPAPAVESGGEAPAAWGHGAWALSSGEAGQHAGLPSAPAGQPAAAAMPPQPASAGPDPSTLSQSQPAEPGAGSVGAAAAATSGPAALPAGQAGGGDAPLPAAPGLSSPSAGQSQAAPSAEAAGQAPQAAAPAPATAQGVENQAAAPAAGKPSSAAPGKSMAASVGAESRPDAQGAPQPAHPRHTPAQPSEAGQPGARRGETSSAAAEGGQQAARPAPGAAKPSAQPAAPAAADSAPAASLQMAASRQPVSEASPGERVRARIEAVREAKQGEGAEAARPLPDAAPKAAAAAAPRAATPSAPLQGPALQPGEPAPLLPEGMAETSNETADGALEGLRIERAERGAEMARQAQGQAAQPRMLPAQVQTLAARIAQRFSEGGRVFDIRIDPPELGRVEVRLEMGRDNRVNAVLMAEKPEALAELQRSARDLEKSLAEAGLDLGESGLSFELADQGQSHDGAGGEPAYARAFELKLDGAQQDLAASARLVPHEIYGFAIGARGRLDVSV</sequence>
<feature type="compositionally biased region" description="Low complexity" evidence="1">
    <location>
        <begin position="375"/>
        <end position="400"/>
    </location>
</feature>
<keyword evidence="3" id="KW-0966">Cell projection</keyword>
<dbReference type="AlphaFoldDB" id="A0A4S2GWL8"/>
<evidence type="ECO:0000259" key="2">
    <source>
        <dbReference type="Pfam" id="PF02120"/>
    </source>
</evidence>
<dbReference type="EMBL" id="SRXW01000005">
    <property type="protein sequence ID" value="TGY87530.1"/>
    <property type="molecule type" value="Genomic_DNA"/>
</dbReference>